<evidence type="ECO:0000256" key="4">
    <source>
        <dbReference type="ARBA" id="ARBA00022991"/>
    </source>
</evidence>
<dbReference type="Pfam" id="PF00875">
    <property type="entry name" value="DNA_photolyase"/>
    <property type="match status" value="1"/>
</dbReference>
<dbReference type="PROSITE" id="PS00691">
    <property type="entry name" value="DNA_PHOTOLYASES_1_2"/>
    <property type="match status" value="1"/>
</dbReference>
<proteinExistence type="inferred from homology"/>
<dbReference type="GO" id="GO:0009416">
    <property type="term" value="P:response to light stimulus"/>
    <property type="evidence" value="ECO:0007669"/>
    <property type="project" value="TreeGrafter"/>
</dbReference>
<dbReference type="Pfam" id="PF03441">
    <property type="entry name" value="FAD_binding_7"/>
    <property type="match status" value="1"/>
</dbReference>
<accession>A0A4R0N0N0</accession>
<evidence type="ECO:0000256" key="5">
    <source>
        <dbReference type="PIRSR" id="PIRSR602081-1"/>
    </source>
</evidence>
<feature type="binding site" evidence="5">
    <location>
        <position position="229"/>
    </location>
    <ligand>
        <name>FAD</name>
        <dbReference type="ChEBI" id="CHEBI:57692"/>
    </ligand>
</feature>
<feature type="site" description="Electron transfer via tryptophanyl radical" evidence="6">
    <location>
        <position position="357"/>
    </location>
</feature>
<dbReference type="Gene3D" id="1.10.579.10">
    <property type="entry name" value="DNA Cyclobutane Dipyrimidine Photolyase, subunit A, domain 3"/>
    <property type="match status" value="1"/>
</dbReference>
<dbReference type="PRINTS" id="PR00147">
    <property type="entry name" value="DNAPHOTLYASE"/>
</dbReference>
<dbReference type="PANTHER" id="PTHR11455">
    <property type="entry name" value="CRYPTOCHROME"/>
    <property type="match status" value="1"/>
</dbReference>
<evidence type="ECO:0000259" key="8">
    <source>
        <dbReference type="PROSITE" id="PS51645"/>
    </source>
</evidence>
<feature type="domain" description="Photolyase/cryptochrome alpha/beta" evidence="8">
    <location>
        <begin position="19"/>
        <end position="149"/>
    </location>
</feature>
<dbReference type="Gene3D" id="3.40.50.620">
    <property type="entry name" value="HUPs"/>
    <property type="match status" value="1"/>
</dbReference>
<dbReference type="InterPro" id="IPR018394">
    <property type="entry name" value="DNA_photolyase_1_CS_C"/>
</dbReference>
<dbReference type="SUPFAM" id="SSF48173">
    <property type="entry name" value="Cryptochrome/photolyase FAD-binding domain"/>
    <property type="match status" value="1"/>
</dbReference>
<evidence type="ECO:0000313" key="9">
    <source>
        <dbReference type="EMBL" id="TCC93210.1"/>
    </source>
</evidence>
<name>A0A4R0N0N0_9SPHI</name>
<dbReference type="InterPro" id="IPR036155">
    <property type="entry name" value="Crypto/Photolyase_N_sf"/>
</dbReference>
<feature type="binding site" evidence="5">
    <location>
        <position position="270"/>
    </location>
    <ligand>
        <name>FAD</name>
        <dbReference type="ChEBI" id="CHEBI:57692"/>
    </ligand>
</feature>
<dbReference type="RefSeq" id="WP_131551079.1">
    <property type="nucleotide sequence ID" value="NZ_SJSK01000001.1"/>
</dbReference>
<dbReference type="OrthoDB" id="9772484at2"/>
<feature type="binding site" evidence="5">
    <location>
        <begin position="273"/>
        <end position="280"/>
    </location>
    <ligand>
        <name>FAD</name>
        <dbReference type="ChEBI" id="CHEBI:57692"/>
    </ligand>
</feature>
<dbReference type="PROSITE" id="PS51645">
    <property type="entry name" value="PHR_CRY_ALPHA_BETA"/>
    <property type="match status" value="1"/>
</dbReference>
<evidence type="ECO:0000256" key="6">
    <source>
        <dbReference type="PIRSR" id="PIRSR602081-2"/>
    </source>
</evidence>
<keyword evidence="4 7" id="KW-0157">Chromophore</keyword>
<feature type="site" description="Electron transfer via tryptophanyl radical" evidence="6">
    <location>
        <position position="304"/>
    </location>
</feature>
<dbReference type="GO" id="GO:0003904">
    <property type="term" value="F:deoxyribodipyrimidine photo-lyase activity"/>
    <property type="evidence" value="ECO:0007669"/>
    <property type="project" value="TreeGrafter"/>
</dbReference>
<dbReference type="InterPro" id="IPR005101">
    <property type="entry name" value="Cryptochr/Photolyase_FAD-bd"/>
</dbReference>
<sequence>MKQNNIPSRKSPLGDQGAEISICWLRRDLRLKDNAALYYALKGKYPVLVLFIFDKNILNKLENKADPRITFIYQTLVDIQEQLKEKGSSMLLKFDTPEKAWPEILSEYNVKGVYANHDYEPYATKRDDSLGEFLRSENIPLKTYKDQVIFEKNEIVKDDGKPYSVFTPYYRQWLKKLNDFYVKSYPTGKYLKNLFQTPSLPFSTLKELGFEKSHLGFPSNNFEKKLKDYDKERDYPAKDATTHIGLHLRFGTISIREVVREAQDQRADKWLSELAWREFYMMILWHHPHIVDHAFKPAYDNIKWRNNETEFKAWCDGKTGYPIVDAGMRQLNETGFMHNRVRMVVASFLCKHLLIDWRWGEAYFAEKLLDYEQASNVGGWQWACGSGNDAAPYFRVFNPELQLKKFDPKMQYVYKWAPEYKNAILPIPIVEHTFARDRILAAFKKALT</sequence>
<dbReference type="InterPro" id="IPR002081">
    <property type="entry name" value="Cryptochrome/DNA_photolyase_1"/>
</dbReference>
<evidence type="ECO:0000256" key="1">
    <source>
        <dbReference type="ARBA" id="ARBA00001932"/>
    </source>
</evidence>
<comment type="similarity">
    <text evidence="7">Belongs to the DNA photolyase family.</text>
</comment>
<keyword evidence="3 5" id="KW-0274">FAD</keyword>
<evidence type="ECO:0000256" key="3">
    <source>
        <dbReference type="ARBA" id="ARBA00022827"/>
    </source>
</evidence>
<dbReference type="PROSITE" id="PS00394">
    <property type="entry name" value="DNA_PHOTOLYASES_1_1"/>
    <property type="match status" value="1"/>
</dbReference>
<dbReference type="SUPFAM" id="SSF52425">
    <property type="entry name" value="Cryptochrome/photolyase, N-terminal domain"/>
    <property type="match status" value="1"/>
</dbReference>
<comment type="cofactor">
    <cofactor evidence="5">
        <name>FAD</name>
        <dbReference type="ChEBI" id="CHEBI:57692"/>
    </cofactor>
    <text evidence="5">Binds 1 FAD per subunit.</text>
</comment>
<comment type="cofactor">
    <cofactor evidence="1">
        <name>(6R)-5,10-methylene-5,6,7,8-tetrahydrofolate</name>
        <dbReference type="ChEBI" id="CHEBI:15636"/>
    </cofactor>
</comment>
<keyword evidence="2 5" id="KW-0285">Flavoprotein</keyword>
<evidence type="ECO:0000313" key="10">
    <source>
        <dbReference type="Proteomes" id="UP000292884"/>
    </source>
</evidence>
<dbReference type="Proteomes" id="UP000292884">
    <property type="component" value="Unassembled WGS sequence"/>
</dbReference>
<dbReference type="InterPro" id="IPR014729">
    <property type="entry name" value="Rossmann-like_a/b/a_fold"/>
</dbReference>
<dbReference type="PANTHER" id="PTHR11455:SF9">
    <property type="entry name" value="CRYPTOCHROME CIRCADIAN CLOCK 5 ISOFORM X1"/>
    <property type="match status" value="1"/>
</dbReference>
<dbReference type="GO" id="GO:0006139">
    <property type="term" value="P:nucleobase-containing compound metabolic process"/>
    <property type="evidence" value="ECO:0007669"/>
    <property type="project" value="UniProtKB-ARBA"/>
</dbReference>
<dbReference type="InterPro" id="IPR036134">
    <property type="entry name" value="Crypto/Photolyase_FAD-like_sf"/>
</dbReference>
<keyword evidence="9" id="KW-0456">Lyase</keyword>
<dbReference type="Gene3D" id="1.25.40.80">
    <property type="match status" value="1"/>
</dbReference>
<dbReference type="GO" id="GO:0071949">
    <property type="term" value="F:FAD binding"/>
    <property type="evidence" value="ECO:0007669"/>
    <property type="project" value="TreeGrafter"/>
</dbReference>
<dbReference type="EMBL" id="SJSK01000001">
    <property type="protein sequence ID" value="TCC93210.1"/>
    <property type="molecule type" value="Genomic_DNA"/>
</dbReference>
<organism evidence="9 10">
    <name type="scientific">Pedobacter frigiditerrae</name>
    <dbReference type="NCBI Taxonomy" id="2530452"/>
    <lineage>
        <taxon>Bacteria</taxon>
        <taxon>Pseudomonadati</taxon>
        <taxon>Bacteroidota</taxon>
        <taxon>Sphingobacteriia</taxon>
        <taxon>Sphingobacteriales</taxon>
        <taxon>Sphingobacteriaceae</taxon>
        <taxon>Pedobacter</taxon>
    </lineage>
</organism>
<evidence type="ECO:0000256" key="7">
    <source>
        <dbReference type="RuleBase" id="RU004182"/>
    </source>
</evidence>
<gene>
    <name evidence="9" type="ORF">EZ428_00080</name>
</gene>
<comment type="caution">
    <text evidence="9">The sequence shown here is derived from an EMBL/GenBank/DDBJ whole genome shotgun (WGS) entry which is preliminary data.</text>
</comment>
<dbReference type="GO" id="GO:0006950">
    <property type="term" value="P:response to stress"/>
    <property type="evidence" value="ECO:0007669"/>
    <property type="project" value="UniProtKB-ARBA"/>
</dbReference>
<evidence type="ECO:0000256" key="2">
    <source>
        <dbReference type="ARBA" id="ARBA00022630"/>
    </source>
</evidence>
<feature type="site" description="Electron transfer via tryptophanyl radical" evidence="6">
    <location>
        <position position="380"/>
    </location>
</feature>
<dbReference type="GO" id="GO:0003677">
    <property type="term" value="F:DNA binding"/>
    <property type="evidence" value="ECO:0007669"/>
    <property type="project" value="TreeGrafter"/>
</dbReference>
<dbReference type="AlphaFoldDB" id="A0A4R0N0N0"/>
<dbReference type="InterPro" id="IPR006050">
    <property type="entry name" value="DNA_photolyase_N"/>
</dbReference>
<reference evidence="9 10" key="1">
    <citation type="submission" date="2019-02" db="EMBL/GenBank/DDBJ databases">
        <title>Pedobacter sp. RP-1-13 sp. nov., isolated from Arctic soil.</title>
        <authorList>
            <person name="Dahal R.H."/>
        </authorList>
    </citation>
    <scope>NUCLEOTIDE SEQUENCE [LARGE SCALE GENOMIC DNA]</scope>
    <source>
        <strain evidence="9 10">RP-1-13</strain>
    </source>
</reference>
<protein>
    <submittedName>
        <fullName evidence="9">Deoxyribodipyrimidine photo-lyase</fullName>
    </submittedName>
</protein>
<keyword evidence="10" id="KW-1185">Reference proteome</keyword>